<evidence type="ECO:0000313" key="7">
    <source>
        <dbReference type="EMBL" id="MBD3922786.1"/>
    </source>
</evidence>
<dbReference type="PANTHER" id="PTHR30250">
    <property type="entry name" value="PST FAMILY PREDICTED COLANIC ACID TRANSPORTER"/>
    <property type="match status" value="1"/>
</dbReference>
<keyword evidence="2" id="KW-1003">Cell membrane</keyword>
<name>A0ABR8N5G3_9BACL</name>
<evidence type="ECO:0000256" key="3">
    <source>
        <dbReference type="ARBA" id="ARBA00022692"/>
    </source>
</evidence>
<organism evidence="7 8">
    <name type="scientific">Paenibacillus terricola</name>
    <dbReference type="NCBI Taxonomy" id="2763503"/>
    <lineage>
        <taxon>Bacteria</taxon>
        <taxon>Bacillati</taxon>
        <taxon>Bacillota</taxon>
        <taxon>Bacilli</taxon>
        <taxon>Bacillales</taxon>
        <taxon>Paenibacillaceae</taxon>
        <taxon>Paenibacillus</taxon>
    </lineage>
</organism>
<evidence type="ECO:0000256" key="6">
    <source>
        <dbReference type="SAM" id="Phobius"/>
    </source>
</evidence>
<protein>
    <submittedName>
        <fullName evidence="7">Oligosaccharide flippase family protein</fullName>
    </submittedName>
</protein>
<evidence type="ECO:0000256" key="5">
    <source>
        <dbReference type="ARBA" id="ARBA00023136"/>
    </source>
</evidence>
<feature type="transmembrane region" description="Helical" evidence="6">
    <location>
        <begin position="12"/>
        <end position="36"/>
    </location>
</feature>
<feature type="transmembrane region" description="Helical" evidence="6">
    <location>
        <begin position="377"/>
        <end position="399"/>
    </location>
</feature>
<feature type="transmembrane region" description="Helical" evidence="6">
    <location>
        <begin position="96"/>
        <end position="122"/>
    </location>
</feature>
<comment type="caution">
    <text evidence="7">The sequence shown here is derived from an EMBL/GenBank/DDBJ whole genome shotgun (WGS) entry which is preliminary data.</text>
</comment>
<dbReference type="InterPro" id="IPR050833">
    <property type="entry name" value="Poly_Biosynth_Transport"/>
</dbReference>
<dbReference type="Proteomes" id="UP000609346">
    <property type="component" value="Unassembled WGS sequence"/>
</dbReference>
<comment type="subcellular location">
    <subcellularLocation>
        <location evidence="1">Cell membrane</location>
        <topology evidence="1">Multi-pass membrane protein</topology>
    </subcellularLocation>
</comment>
<reference evidence="7 8" key="1">
    <citation type="submission" date="2020-09" db="EMBL/GenBank/DDBJ databases">
        <title>Paenibacillus sp. strain PR3 16S rRNA gene Genome sequencing and assembly.</title>
        <authorList>
            <person name="Kim J."/>
        </authorList>
    </citation>
    <scope>NUCLEOTIDE SEQUENCE [LARGE SCALE GENOMIC DNA]</scope>
    <source>
        <strain evidence="7 8">PR3</strain>
    </source>
</reference>
<accession>A0ABR8N5G3</accession>
<keyword evidence="3 6" id="KW-0812">Transmembrane</keyword>
<keyword evidence="5 6" id="KW-0472">Membrane</keyword>
<evidence type="ECO:0000256" key="4">
    <source>
        <dbReference type="ARBA" id="ARBA00022989"/>
    </source>
</evidence>
<gene>
    <name evidence="7" type="ORF">H8B09_29015</name>
</gene>
<dbReference type="PIRSF" id="PIRSF038958">
    <property type="entry name" value="PG_synth_SpoVB"/>
    <property type="match status" value="1"/>
</dbReference>
<feature type="transmembrane region" description="Helical" evidence="6">
    <location>
        <begin position="406"/>
        <end position="425"/>
    </location>
</feature>
<feature type="transmembrane region" description="Helical" evidence="6">
    <location>
        <begin position="128"/>
        <end position="146"/>
    </location>
</feature>
<keyword evidence="8" id="KW-1185">Reference proteome</keyword>
<feature type="transmembrane region" description="Helical" evidence="6">
    <location>
        <begin position="167"/>
        <end position="186"/>
    </location>
</feature>
<keyword evidence="4 6" id="KW-1133">Transmembrane helix</keyword>
<feature type="transmembrane region" description="Helical" evidence="6">
    <location>
        <begin position="56"/>
        <end position="76"/>
    </location>
</feature>
<feature type="transmembrane region" description="Helical" evidence="6">
    <location>
        <begin position="345"/>
        <end position="365"/>
    </location>
</feature>
<evidence type="ECO:0000313" key="8">
    <source>
        <dbReference type="Proteomes" id="UP000609346"/>
    </source>
</evidence>
<dbReference type="EMBL" id="JACXZA010000012">
    <property type="protein sequence ID" value="MBD3922786.1"/>
    <property type="molecule type" value="Genomic_DNA"/>
</dbReference>
<evidence type="ECO:0000256" key="2">
    <source>
        <dbReference type="ARBA" id="ARBA00022475"/>
    </source>
</evidence>
<proteinExistence type="predicted"/>
<dbReference type="InterPro" id="IPR002797">
    <property type="entry name" value="Polysacc_synth"/>
</dbReference>
<dbReference type="Pfam" id="PF01943">
    <property type="entry name" value="Polysacc_synt"/>
    <property type="match status" value="1"/>
</dbReference>
<dbReference type="InterPro" id="IPR024923">
    <property type="entry name" value="PG_synth_SpoVB"/>
</dbReference>
<dbReference type="RefSeq" id="WP_191207092.1">
    <property type="nucleotide sequence ID" value="NZ_JACXZA010000012.1"/>
</dbReference>
<dbReference type="PANTHER" id="PTHR30250:SF29">
    <property type="entry name" value="POLYSACCHARIDE BIOSYNTHESIS PROTEIN C-TERMINAL DOMAIN-CONTAINING PROTEIN"/>
    <property type="match status" value="1"/>
</dbReference>
<evidence type="ECO:0000256" key="1">
    <source>
        <dbReference type="ARBA" id="ARBA00004651"/>
    </source>
</evidence>
<feature type="transmembrane region" description="Helical" evidence="6">
    <location>
        <begin position="192"/>
        <end position="212"/>
    </location>
</feature>
<feature type="transmembrane region" description="Helical" evidence="6">
    <location>
        <begin position="255"/>
        <end position="277"/>
    </location>
</feature>
<feature type="transmembrane region" description="Helical" evidence="6">
    <location>
        <begin position="431"/>
        <end position="453"/>
    </location>
</feature>
<feature type="transmembrane region" description="Helical" evidence="6">
    <location>
        <begin position="304"/>
        <end position="325"/>
    </location>
</feature>
<sequence>MNSETGQGAHKHVWNGALLMAAAMLVSKLLGVLQKIPLQNLAGDRVFGIYNAVYPLYQLLLVAATAGLPPAVAIVVARRLAAGDGVGALQARRAALWLLGASGAAGFALLWLGAPLLASAIGDAHTSGAIRSVAFALWFVPALSALRGYSQGRSDMSAPAVSQVVEQFVRVAVMAALLAWGLSRAWEDSQMAAGAMAGSGAGALAAMALMAWKQRRLARAEGIAYAEVEVHAAQKSGQVQKQRGLSVEMKELSKLAFPMAFGAIVVPLAAVVDVFMVPRLLIGMGMPDAAAMSQFGMYSRGQTLVQLVAMISGAAASAMVPTLALSRGREQWEETRRQAGLALRAAWWIGAGAALGIALLARPINVMLFADDHATGTFAWIGLTALAAAVSTVSAAVLQGCGQVKLPALLLLGAAALKAALNAALVPAHGIAGAAAAGVIALTAAAIIAAAAARAALAASPPASAGAGGTAAAAAAAHRGSALAAARLRRRAA</sequence>